<keyword evidence="1" id="KW-1015">Disulfide bond</keyword>
<evidence type="ECO:0000259" key="4">
    <source>
        <dbReference type="PROSITE" id="PS50214"/>
    </source>
</evidence>
<keyword evidence="2" id="KW-0479">Metal-binding</keyword>
<dbReference type="GO" id="GO:0007219">
    <property type="term" value="P:Notch signaling pathway"/>
    <property type="evidence" value="ECO:0007669"/>
    <property type="project" value="TreeGrafter"/>
</dbReference>
<keyword evidence="7" id="KW-1185">Reference proteome</keyword>
<evidence type="ECO:0000313" key="7">
    <source>
        <dbReference type="Proteomes" id="UP000759131"/>
    </source>
</evidence>
<feature type="non-terminal residue" evidence="6">
    <location>
        <position position="719"/>
    </location>
</feature>
<dbReference type="InterPro" id="IPR036436">
    <property type="entry name" value="Disintegrin_dom_sf"/>
</dbReference>
<evidence type="ECO:0000256" key="3">
    <source>
        <dbReference type="SAM" id="Phobius"/>
    </source>
</evidence>
<keyword evidence="3" id="KW-0812">Transmembrane</keyword>
<gene>
    <name evidence="6" type="ORF">OSB1V03_LOCUS8554</name>
</gene>
<feature type="active site" evidence="2">
    <location>
        <position position="386"/>
    </location>
</feature>
<feature type="domain" description="Peptidase M12B" evidence="5">
    <location>
        <begin position="209"/>
        <end position="453"/>
    </location>
</feature>
<dbReference type="SUPFAM" id="SSF55486">
    <property type="entry name" value="Metalloproteases ('zincins'), catalytic domain"/>
    <property type="match status" value="1"/>
</dbReference>
<organism evidence="6">
    <name type="scientific">Medioppia subpectinata</name>
    <dbReference type="NCBI Taxonomy" id="1979941"/>
    <lineage>
        <taxon>Eukaryota</taxon>
        <taxon>Metazoa</taxon>
        <taxon>Ecdysozoa</taxon>
        <taxon>Arthropoda</taxon>
        <taxon>Chelicerata</taxon>
        <taxon>Arachnida</taxon>
        <taxon>Acari</taxon>
        <taxon>Acariformes</taxon>
        <taxon>Sarcoptiformes</taxon>
        <taxon>Oribatida</taxon>
        <taxon>Brachypylina</taxon>
        <taxon>Oppioidea</taxon>
        <taxon>Oppiidae</taxon>
        <taxon>Medioppia</taxon>
    </lineage>
</organism>
<dbReference type="GO" id="GO:0005886">
    <property type="term" value="C:plasma membrane"/>
    <property type="evidence" value="ECO:0007669"/>
    <property type="project" value="TreeGrafter"/>
</dbReference>
<sequence>ISDSIPQLKYYEIIDTNHIKHNKIVKRSADKSDNTYEESTKHWVTFRTINRDFNLLLSHNKDIRNANFKAFTVDSKGNKKPIFVDFNEFFSGTVAGENGSDVKAHIGSDGVMTAAIQTVNETYEVEPIWRHLDNYRDNHSMIVYKRSDVNHSSGNESLKPLCHLIKAKDNRGDDYVDTEELIRQKRKALFEDITIGDESSGQPFKPTHTHCAVRLVADHYFYRFMAQLSPKKAINYLIHIIDRVNNIFTNTEWTDDPKRRPGFGGMGFIIKEIQLHTEPSDQKTHYNSGYGNRSVRQILDQFSADTENRQFCLSHLFTHRPFEANDTVLGLASTASPRPDISGGICSVADTSTGRPVYPSTGLTRTRNSFGHTIITREAVLVSAHEFGHSWGAEHDPHTDECLPSVTNGGPYIMHTYSVTGYEANNRFFSPCSKRSIRAVLLSKSHRCFVKPEKSYCGNSIVEADEECDEGLLASGDTYTRGQCCDSRCRLMPGADCSDKNAECCRGCRLSPAGVLCRDRDEMNCRQQAYCDGETIICFETDSQCLEARPVADGSDCLDRGQCQAGKCVAYCTAIGRQPCLCEQPMDACYRCCRLTNNTCRPLEPRDPLSDGTPCRYGFCDKQICQKQIQDFVGRFWKVIDKITINSFVRFMKDNIVGAVVVVTLIVWIPIGCAINFYDQKQMEELRRRRRPRRFGPGIARSTAGPWGRRSRTTVYRRF</sequence>
<dbReference type="InterPro" id="IPR024079">
    <property type="entry name" value="MetalloPept_cat_dom_sf"/>
</dbReference>
<feature type="binding site" evidence="2">
    <location>
        <position position="395"/>
    </location>
    <ligand>
        <name>Zn(2+)</name>
        <dbReference type="ChEBI" id="CHEBI:29105"/>
        <note>catalytic</note>
    </ligand>
</feature>
<accession>A0A7R9KRN5</accession>
<dbReference type="InterPro" id="IPR001590">
    <property type="entry name" value="Peptidase_M12B"/>
</dbReference>
<dbReference type="EMBL" id="OC859965">
    <property type="protein sequence ID" value="CAD7628132.1"/>
    <property type="molecule type" value="Genomic_DNA"/>
</dbReference>
<feature type="binding site" evidence="2">
    <location>
        <position position="389"/>
    </location>
    <ligand>
        <name>Zn(2+)</name>
        <dbReference type="ChEBI" id="CHEBI:29105"/>
        <note>catalytic</note>
    </ligand>
</feature>
<proteinExistence type="predicted"/>
<dbReference type="Gene3D" id="3.40.390.10">
    <property type="entry name" value="Collagenase (Catalytic Domain)"/>
    <property type="match status" value="1"/>
</dbReference>
<evidence type="ECO:0000256" key="1">
    <source>
        <dbReference type="ARBA" id="ARBA00023157"/>
    </source>
</evidence>
<dbReference type="PROSITE" id="PS50214">
    <property type="entry name" value="DISINTEGRIN_2"/>
    <property type="match status" value="1"/>
</dbReference>
<dbReference type="PANTHER" id="PTHR45702">
    <property type="entry name" value="ADAM10/ADAM17 METALLOPEPTIDASE FAMILY MEMBER"/>
    <property type="match status" value="1"/>
</dbReference>
<dbReference type="GO" id="GO:0046872">
    <property type="term" value="F:metal ion binding"/>
    <property type="evidence" value="ECO:0007669"/>
    <property type="project" value="UniProtKB-KW"/>
</dbReference>
<keyword evidence="3" id="KW-0472">Membrane</keyword>
<protein>
    <submittedName>
        <fullName evidence="6">Uncharacterized protein</fullName>
    </submittedName>
</protein>
<dbReference type="EMBL" id="CAJPIZ010005390">
    <property type="protein sequence ID" value="CAG2108562.1"/>
    <property type="molecule type" value="Genomic_DNA"/>
</dbReference>
<dbReference type="AlphaFoldDB" id="A0A7R9KRN5"/>
<dbReference type="InterPro" id="IPR001762">
    <property type="entry name" value="Disintegrin_dom"/>
</dbReference>
<evidence type="ECO:0000256" key="2">
    <source>
        <dbReference type="PROSITE-ProRule" id="PRU00276"/>
    </source>
</evidence>
<keyword evidence="2" id="KW-0862">Zinc</keyword>
<dbReference type="SMART" id="SM00050">
    <property type="entry name" value="DISIN"/>
    <property type="match status" value="1"/>
</dbReference>
<dbReference type="OrthoDB" id="2131567at2759"/>
<evidence type="ECO:0000313" key="6">
    <source>
        <dbReference type="EMBL" id="CAD7628132.1"/>
    </source>
</evidence>
<name>A0A7R9KRN5_9ACAR</name>
<dbReference type="InterPro" id="IPR051489">
    <property type="entry name" value="ADAM_Metalloproteinase"/>
</dbReference>
<evidence type="ECO:0000259" key="5">
    <source>
        <dbReference type="PROSITE" id="PS50215"/>
    </source>
</evidence>
<dbReference type="Pfam" id="PF13574">
    <property type="entry name" value="Reprolysin_2"/>
    <property type="match status" value="1"/>
</dbReference>
<dbReference type="GO" id="GO:0004222">
    <property type="term" value="F:metalloendopeptidase activity"/>
    <property type="evidence" value="ECO:0007669"/>
    <property type="project" value="InterPro"/>
</dbReference>
<dbReference type="Gene3D" id="4.10.70.30">
    <property type="match status" value="1"/>
</dbReference>
<dbReference type="Pfam" id="PF16698">
    <property type="entry name" value="ADAM17_MPD"/>
    <property type="match status" value="1"/>
</dbReference>
<dbReference type="FunFam" id="4.10.70.10:FF:000003">
    <property type="entry name" value="Disintegrin and metalloproteinase domain-containing protein 17"/>
    <property type="match status" value="1"/>
</dbReference>
<dbReference type="PANTHER" id="PTHR45702:SF6">
    <property type="entry name" value="DISINTEGRIN AND METALLOPROTEINASE DOMAIN-CONTAINING PROTEIN 17"/>
    <property type="match status" value="1"/>
</dbReference>
<feature type="binding site" evidence="2">
    <location>
        <position position="385"/>
    </location>
    <ligand>
        <name>Zn(2+)</name>
        <dbReference type="ChEBI" id="CHEBI:29105"/>
        <note>catalytic</note>
    </ligand>
</feature>
<dbReference type="GO" id="GO:0006509">
    <property type="term" value="P:membrane protein ectodomain proteolysis"/>
    <property type="evidence" value="ECO:0007669"/>
    <property type="project" value="TreeGrafter"/>
</dbReference>
<feature type="transmembrane region" description="Helical" evidence="3">
    <location>
        <begin position="656"/>
        <end position="678"/>
    </location>
</feature>
<feature type="domain" description="Disintegrin" evidence="4">
    <location>
        <begin position="454"/>
        <end position="538"/>
    </location>
</feature>
<dbReference type="Gene3D" id="4.10.70.10">
    <property type="entry name" value="Disintegrin domain"/>
    <property type="match status" value="1"/>
</dbReference>
<dbReference type="PROSITE" id="PS50215">
    <property type="entry name" value="ADAM_MEPRO"/>
    <property type="match status" value="1"/>
</dbReference>
<keyword evidence="3" id="KW-1133">Transmembrane helix</keyword>
<dbReference type="SUPFAM" id="SSF57552">
    <property type="entry name" value="Blood coagulation inhibitor (disintegrin)"/>
    <property type="match status" value="1"/>
</dbReference>
<reference evidence="6" key="1">
    <citation type="submission" date="2020-11" db="EMBL/GenBank/DDBJ databases">
        <authorList>
            <person name="Tran Van P."/>
        </authorList>
    </citation>
    <scope>NUCLEOTIDE SEQUENCE</scope>
</reference>
<comment type="caution">
    <text evidence="2">Lacks conserved residue(s) required for the propagation of feature annotation.</text>
</comment>
<dbReference type="InterPro" id="IPR032029">
    <property type="entry name" value="ADAM17_MPD"/>
</dbReference>
<dbReference type="Proteomes" id="UP000759131">
    <property type="component" value="Unassembled WGS sequence"/>
</dbReference>